<reference evidence="3 6" key="2">
    <citation type="submission" date="2018-06" db="EMBL/GenBank/DDBJ databases">
        <authorList>
            <consortium name="Pathogen Informatics"/>
            <person name="Doyle S."/>
        </authorList>
    </citation>
    <scope>NUCLEOTIDE SEQUENCE [LARGE SCALE GENOMIC DNA]</scope>
    <source>
        <strain evidence="3 6">NCTC13379</strain>
    </source>
</reference>
<dbReference type="InterPro" id="IPR041657">
    <property type="entry name" value="HTH_17"/>
</dbReference>
<dbReference type="SUPFAM" id="SSF46955">
    <property type="entry name" value="Putative DNA-binding domain"/>
    <property type="match status" value="1"/>
</dbReference>
<dbReference type="AlphaFoldDB" id="A0A2R6TZV1"/>
<dbReference type="Pfam" id="PF12728">
    <property type="entry name" value="HTH_17"/>
    <property type="match status" value="1"/>
</dbReference>
<name>A0A2R6TZV1_ENTFL</name>
<evidence type="ECO:0000313" key="2">
    <source>
        <dbReference type="EMBL" id="PTN77545.1"/>
    </source>
</evidence>
<keyword evidence="2" id="KW-0238">DNA-binding</keyword>
<dbReference type="EMBL" id="CP119159">
    <property type="protein sequence ID" value="WEH21394.1"/>
    <property type="molecule type" value="Genomic_DNA"/>
</dbReference>
<dbReference type="InterPro" id="IPR009061">
    <property type="entry name" value="DNA-bd_dom_put_sf"/>
</dbReference>
<accession>A0A2R6TZV1</accession>
<protein>
    <submittedName>
        <fullName evidence="2">DNA-binding protein</fullName>
    </submittedName>
    <submittedName>
        <fullName evidence="3 4">Helix-turn-helix domain</fullName>
    </submittedName>
</protein>
<reference evidence="4 7" key="3">
    <citation type="submission" date="2023-02" db="EMBL/GenBank/DDBJ databases">
        <title>Results of the 2020 Genomic Proficiency Test for the network of European Union Reference Laboratory for Antimicrobial Resistance assessing whole genome sequencing capacities.</title>
        <authorList>
            <person name="Hoffmann M."/>
            <person name="Luo Y."/>
            <person name="Sorensen L.H."/>
            <person name="Pedersen S.K."/>
            <person name="Hendriksen R.S."/>
        </authorList>
    </citation>
    <scope>NUCLEOTIDE SEQUENCE [LARGE SCALE GENOMIC DNA]</scope>
    <source>
        <strain evidence="4 7">GENOMIC22-006</strain>
    </source>
</reference>
<gene>
    <name evidence="2" type="ORF">DAI13_07230</name>
    <name evidence="3" type="ORF">NCTC13379_02396</name>
    <name evidence="4" type="ORF">P0D81_09945</name>
</gene>
<organism evidence="2 5">
    <name type="scientific">Enterococcus faecalis</name>
    <name type="common">Streptococcus faecalis</name>
    <dbReference type="NCBI Taxonomy" id="1351"/>
    <lineage>
        <taxon>Bacteria</taxon>
        <taxon>Bacillati</taxon>
        <taxon>Bacillota</taxon>
        <taxon>Bacilli</taxon>
        <taxon>Lactobacillales</taxon>
        <taxon>Enterococcaceae</taxon>
        <taxon>Enterococcus</taxon>
    </lineage>
</organism>
<evidence type="ECO:0000259" key="1">
    <source>
        <dbReference type="Pfam" id="PF12728"/>
    </source>
</evidence>
<dbReference type="EMBL" id="UGIX01000001">
    <property type="protein sequence ID" value="STP67024.1"/>
    <property type="molecule type" value="Genomic_DNA"/>
</dbReference>
<dbReference type="Proteomes" id="UP000254396">
    <property type="component" value="Unassembled WGS sequence"/>
</dbReference>
<sequence>MALEVIDFKSKKDRKVNSKKIPPLKAIEVAKRKNVSAATVTRWMKREIDPLPAKRNGGLVRIEVDDLEEWYERNFI</sequence>
<evidence type="ECO:0000313" key="6">
    <source>
        <dbReference type="Proteomes" id="UP000254396"/>
    </source>
</evidence>
<evidence type="ECO:0000313" key="7">
    <source>
        <dbReference type="Proteomes" id="UP001221642"/>
    </source>
</evidence>
<dbReference type="GO" id="GO:0003677">
    <property type="term" value="F:DNA binding"/>
    <property type="evidence" value="ECO:0007669"/>
    <property type="project" value="UniProtKB-KW"/>
</dbReference>
<dbReference type="Proteomes" id="UP000244140">
    <property type="component" value="Unassembled WGS sequence"/>
</dbReference>
<dbReference type="Proteomes" id="UP001221642">
    <property type="component" value="Chromosome"/>
</dbReference>
<dbReference type="EMBL" id="PZZH01000001">
    <property type="protein sequence ID" value="PTN77545.1"/>
    <property type="molecule type" value="Genomic_DNA"/>
</dbReference>
<evidence type="ECO:0000313" key="4">
    <source>
        <dbReference type="EMBL" id="WEH21394.1"/>
    </source>
</evidence>
<evidence type="ECO:0000313" key="3">
    <source>
        <dbReference type="EMBL" id="STP67024.1"/>
    </source>
</evidence>
<reference evidence="2 5" key="1">
    <citation type="submission" date="2018-04" db="EMBL/GenBank/DDBJ databases">
        <authorList>
            <person name="Van Tyne D."/>
        </authorList>
    </citation>
    <scope>NUCLEOTIDE SEQUENCE [LARGE SCALE GENOMIC DNA]</scope>
    <source>
        <strain evidence="2 5">B2535</strain>
    </source>
</reference>
<feature type="domain" description="Helix-turn-helix" evidence="1">
    <location>
        <begin position="28"/>
        <end position="74"/>
    </location>
</feature>
<dbReference type="RefSeq" id="WP_002390751.1">
    <property type="nucleotide sequence ID" value="NZ_AP018538.1"/>
</dbReference>
<proteinExistence type="predicted"/>
<evidence type="ECO:0000313" key="5">
    <source>
        <dbReference type="Proteomes" id="UP000244140"/>
    </source>
</evidence>